<dbReference type="EMBL" id="JAWQEG010000945">
    <property type="protein sequence ID" value="KAK3883872.1"/>
    <property type="molecule type" value="Genomic_DNA"/>
</dbReference>
<dbReference type="SUPFAM" id="SSF46689">
    <property type="entry name" value="Homeodomain-like"/>
    <property type="match status" value="1"/>
</dbReference>
<evidence type="ECO:0000313" key="5">
    <source>
        <dbReference type="Proteomes" id="UP001286313"/>
    </source>
</evidence>
<feature type="region of interest" description="Disordered" evidence="2">
    <location>
        <begin position="42"/>
        <end position="65"/>
    </location>
</feature>
<organism evidence="4 5">
    <name type="scientific">Petrolisthes cinctipes</name>
    <name type="common">Flat porcelain crab</name>
    <dbReference type="NCBI Taxonomy" id="88211"/>
    <lineage>
        <taxon>Eukaryota</taxon>
        <taxon>Metazoa</taxon>
        <taxon>Ecdysozoa</taxon>
        <taxon>Arthropoda</taxon>
        <taxon>Crustacea</taxon>
        <taxon>Multicrustacea</taxon>
        <taxon>Malacostraca</taxon>
        <taxon>Eumalacostraca</taxon>
        <taxon>Eucarida</taxon>
        <taxon>Decapoda</taxon>
        <taxon>Pleocyemata</taxon>
        <taxon>Anomura</taxon>
        <taxon>Galatheoidea</taxon>
        <taxon>Porcellanidae</taxon>
        <taxon>Petrolisthes</taxon>
    </lineage>
</organism>
<evidence type="ECO:0000256" key="1">
    <source>
        <dbReference type="ARBA" id="ARBA00004123"/>
    </source>
</evidence>
<evidence type="ECO:0000313" key="4">
    <source>
        <dbReference type="EMBL" id="KAK3883872.1"/>
    </source>
</evidence>
<feature type="compositionally biased region" description="Basic and acidic residues" evidence="2">
    <location>
        <begin position="42"/>
        <end position="53"/>
    </location>
</feature>
<dbReference type="Proteomes" id="UP001286313">
    <property type="component" value="Unassembled WGS sequence"/>
</dbReference>
<comment type="caution">
    <text evidence="4">The sequence shown here is derived from an EMBL/GenBank/DDBJ whole genome shotgun (WGS) entry which is preliminary data.</text>
</comment>
<dbReference type="InterPro" id="IPR038717">
    <property type="entry name" value="Tc1-like_DDE_dom"/>
</dbReference>
<dbReference type="PANTHER" id="PTHR23022">
    <property type="entry name" value="TRANSPOSABLE ELEMENT-RELATED"/>
    <property type="match status" value="1"/>
</dbReference>
<dbReference type="GO" id="GO:0005634">
    <property type="term" value="C:nucleus"/>
    <property type="evidence" value="ECO:0007669"/>
    <property type="project" value="UniProtKB-SubCell"/>
</dbReference>
<evidence type="ECO:0000259" key="3">
    <source>
        <dbReference type="Pfam" id="PF13358"/>
    </source>
</evidence>
<name>A0AAE1G036_PETCI</name>
<feature type="domain" description="Tc1-like transposase DDE" evidence="3">
    <location>
        <begin position="120"/>
        <end position="264"/>
    </location>
</feature>
<dbReference type="InterPro" id="IPR036397">
    <property type="entry name" value="RNaseH_sf"/>
</dbReference>
<accession>A0AAE1G036</accession>
<dbReference type="Pfam" id="PF13358">
    <property type="entry name" value="DDE_3"/>
    <property type="match status" value="1"/>
</dbReference>
<proteinExistence type="predicted"/>
<dbReference type="GO" id="GO:0003676">
    <property type="term" value="F:nucleic acid binding"/>
    <property type="evidence" value="ECO:0007669"/>
    <property type="project" value="InterPro"/>
</dbReference>
<dbReference type="InterPro" id="IPR052338">
    <property type="entry name" value="Transposase_5"/>
</dbReference>
<comment type="subcellular location">
    <subcellularLocation>
        <location evidence="1">Nucleus</location>
    </subcellularLocation>
</comment>
<sequence>MKPSEIHRGSIISLHRVGRTNAQRARQLHICKQTVSRWLQRHKDTRNLTDKPRTGRPPCTTSEQDQQIRIAVEKNPLTTSLRVIEHQNLWKPHLTEANIEKRLEYALEFCEKPAIFWENVVFLDEKTFYSTNRKATKVWRQNGTRYDGQHVVSDGRSGRIGAALFGWVYASGVGELTDIGRGRFTGVKYVKLLEDVFLPSVRLLNPYPSQFFLLQDNSPIHNAEVVKNWFKAHPEINVLPLPPRSPDLNQFEHVWAAMEKQASDPLPLGSLPNRNAVIQKALAPWEHQRGRDAGQALCLNLTELMPRRLNSVIEAGGAYTKY</sequence>
<dbReference type="Gene3D" id="3.30.420.10">
    <property type="entry name" value="Ribonuclease H-like superfamily/Ribonuclease H"/>
    <property type="match status" value="1"/>
</dbReference>
<gene>
    <name evidence="4" type="ORF">Pcinc_011840</name>
</gene>
<protein>
    <recommendedName>
        <fullName evidence="3">Tc1-like transposase DDE domain-containing protein</fullName>
    </recommendedName>
</protein>
<dbReference type="PANTHER" id="PTHR23022:SF135">
    <property type="entry name" value="SI:DKEY-77F5.3"/>
    <property type="match status" value="1"/>
</dbReference>
<dbReference type="AlphaFoldDB" id="A0AAE1G036"/>
<dbReference type="InterPro" id="IPR009057">
    <property type="entry name" value="Homeodomain-like_sf"/>
</dbReference>
<evidence type="ECO:0000256" key="2">
    <source>
        <dbReference type="SAM" id="MobiDB-lite"/>
    </source>
</evidence>
<keyword evidence="5" id="KW-1185">Reference proteome</keyword>
<reference evidence="4" key="1">
    <citation type="submission" date="2023-10" db="EMBL/GenBank/DDBJ databases">
        <title>Genome assemblies of two species of porcelain crab, Petrolisthes cinctipes and Petrolisthes manimaculis (Anomura: Porcellanidae).</title>
        <authorList>
            <person name="Angst P."/>
        </authorList>
    </citation>
    <scope>NUCLEOTIDE SEQUENCE</scope>
    <source>
        <strain evidence="4">PB745_01</strain>
        <tissue evidence="4">Gill</tissue>
    </source>
</reference>